<dbReference type="PaxDb" id="4081-Solyc05g006370.1.1"/>
<evidence type="ECO:0000313" key="1">
    <source>
        <dbReference type="EnsemblPlants" id="Solyc05g006370.1.1"/>
    </source>
</evidence>
<dbReference type="InParanoid" id="K4BWG4"/>
<dbReference type="Gramene" id="Solyc05g006370.1.1">
    <property type="protein sequence ID" value="Solyc05g006370.1.1"/>
    <property type="gene ID" value="Solyc05g006370.1"/>
</dbReference>
<name>K4BWG4_SOLLC</name>
<reference evidence="1" key="2">
    <citation type="submission" date="2015-06" db="UniProtKB">
        <authorList>
            <consortium name="EnsemblPlants"/>
        </authorList>
    </citation>
    <scope>IDENTIFICATION</scope>
    <source>
        <strain evidence="1">cv. Heinz 1706</strain>
    </source>
</reference>
<dbReference type="Proteomes" id="UP000004994">
    <property type="component" value="Chromosome 5"/>
</dbReference>
<dbReference type="HOGENOM" id="CLU_2762709_0_0_1"/>
<accession>K4BWG4</accession>
<reference evidence="1" key="1">
    <citation type="journal article" date="2012" name="Nature">
        <title>The tomato genome sequence provides insights into fleshy fruit evolution.</title>
        <authorList>
            <consortium name="Tomato Genome Consortium"/>
        </authorList>
    </citation>
    <scope>NUCLEOTIDE SEQUENCE [LARGE SCALE GENOMIC DNA]</scope>
    <source>
        <strain evidence="1">cv. Heinz 1706</strain>
    </source>
</reference>
<dbReference type="EnsemblPlants" id="Solyc05g006370.1.1">
    <property type="protein sequence ID" value="Solyc05g006370.1.1"/>
    <property type="gene ID" value="Solyc05g006370.1"/>
</dbReference>
<sequence length="70" mass="7901">MDKNLCKKLTYKESEDEGLVRRLAAPLHLPLMKAIFGASSSSSYEGDWRLPLHLPTMKAIDGACLFIFFQ</sequence>
<organism evidence="1">
    <name type="scientific">Solanum lycopersicum</name>
    <name type="common">Tomato</name>
    <name type="synonym">Lycopersicon esculentum</name>
    <dbReference type="NCBI Taxonomy" id="4081"/>
    <lineage>
        <taxon>Eukaryota</taxon>
        <taxon>Viridiplantae</taxon>
        <taxon>Streptophyta</taxon>
        <taxon>Embryophyta</taxon>
        <taxon>Tracheophyta</taxon>
        <taxon>Spermatophyta</taxon>
        <taxon>Magnoliopsida</taxon>
        <taxon>eudicotyledons</taxon>
        <taxon>Gunneridae</taxon>
        <taxon>Pentapetalae</taxon>
        <taxon>asterids</taxon>
        <taxon>lamiids</taxon>
        <taxon>Solanales</taxon>
        <taxon>Solanaceae</taxon>
        <taxon>Solanoideae</taxon>
        <taxon>Solaneae</taxon>
        <taxon>Solanum</taxon>
        <taxon>Solanum subgen. Lycopersicon</taxon>
    </lineage>
</organism>
<evidence type="ECO:0000313" key="2">
    <source>
        <dbReference type="Proteomes" id="UP000004994"/>
    </source>
</evidence>
<protein>
    <submittedName>
        <fullName evidence="1">Uncharacterized protein</fullName>
    </submittedName>
</protein>
<keyword evidence="2" id="KW-1185">Reference proteome</keyword>
<proteinExistence type="predicted"/>
<dbReference type="AlphaFoldDB" id="K4BWG4"/>